<feature type="compositionally biased region" description="Gly residues" evidence="3">
    <location>
        <begin position="507"/>
        <end position="532"/>
    </location>
</feature>
<name>A0ABN9PD96_9DINO</name>
<keyword evidence="6" id="KW-1185">Reference proteome</keyword>
<keyword evidence="1" id="KW-0732">Signal</keyword>
<organism evidence="5 6">
    <name type="scientific">Prorocentrum cordatum</name>
    <dbReference type="NCBI Taxonomy" id="2364126"/>
    <lineage>
        <taxon>Eukaryota</taxon>
        <taxon>Sar</taxon>
        <taxon>Alveolata</taxon>
        <taxon>Dinophyceae</taxon>
        <taxon>Prorocentrales</taxon>
        <taxon>Prorocentraceae</taxon>
        <taxon>Prorocentrum</taxon>
    </lineage>
</organism>
<dbReference type="Proteomes" id="UP001189429">
    <property type="component" value="Unassembled WGS sequence"/>
</dbReference>
<feature type="compositionally biased region" description="Low complexity" evidence="3">
    <location>
        <begin position="14"/>
        <end position="25"/>
    </location>
</feature>
<sequence>MARLPRGGRPCHTRAQGPAAARRGRAPPAGALRALACAVALAAATACEDGRFVPPAAPGTATDLNGVALSDVCFYGSGEHHVFVIGDWGGLESESGGPPMPADDRGPTKEHNRHFMAGIDNNAQMRVADAMRTRAPVSRPDFVINVGDSFYWGGLDTKCGTPPTEHVENSQWVNVFEKVYWGDGIDGRQWLGVLGNHDYGGWKFDSAWDQLIGYTWGKDLPGSQDRWVMPAQYYSVKVWYPYTDEQGLQVQFNVDYYFVDSNSFGAHEGGYGSNHNICDHKHNDKNASCGAEGPEDLEECPRWFRKLWTDQMQWLEQVLPQSEADWKILVTHYPPGHGVEDWKRLSDNFGIDLIVTGHEHSQQVYYNNTANFLAPTAWVVSGGGGGITSTGQPDARGDDDQYGFVDITLTKSEITVEMISHGGFTRRQVKIHKGGEGDFLPDLPSWKAAARTEEERKRNASAKAARKPAPGQKVERSGPRRAPPGRGCRPARGRDPAGARRARGEAGAAGRGRHGCGGQGRAPAAAGGGRQGGAPAAGCGARERQRRGSRRGLPEDVRARRARRGGRRVLQGPHPVAGQRLALPAARGGAVQGGLHRGPEAVPRLLRVRPGRRGLQGQRRLSDGGDGGSHSQ</sequence>
<proteinExistence type="predicted"/>
<dbReference type="Gene3D" id="3.60.21.10">
    <property type="match status" value="1"/>
</dbReference>
<dbReference type="PANTHER" id="PTHR10161">
    <property type="entry name" value="TARTRATE-RESISTANT ACID PHOSPHATASE TYPE 5"/>
    <property type="match status" value="1"/>
</dbReference>
<dbReference type="EMBL" id="CAUYUJ010000492">
    <property type="protein sequence ID" value="CAK0790833.1"/>
    <property type="molecule type" value="Genomic_DNA"/>
</dbReference>
<protein>
    <recommendedName>
        <fullName evidence="4">Calcineurin-like phosphoesterase domain-containing protein</fullName>
    </recommendedName>
</protein>
<dbReference type="SUPFAM" id="SSF56300">
    <property type="entry name" value="Metallo-dependent phosphatases"/>
    <property type="match status" value="1"/>
</dbReference>
<evidence type="ECO:0000313" key="5">
    <source>
        <dbReference type="EMBL" id="CAK0790833.1"/>
    </source>
</evidence>
<evidence type="ECO:0000256" key="2">
    <source>
        <dbReference type="ARBA" id="ARBA00022801"/>
    </source>
</evidence>
<feature type="domain" description="Calcineurin-like phosphoesterase" evidence="4">
    <location>
        <begin position="82"/>
        <end position="361"/>
    </location>
</feature>
<dbReference type="InterPro" id="IPR051558">
    <property type="entry name" value="Metallophosphoesterase_PAP"/>
</dbReference>
<feature type="region of interest" description="Disordered" evidence="3">
    <location>
        <begin position="450"/>
        <end position="632"/>
    </location>
</feature>
<dbReference type="InterPro" id="IPR004843">
    <property type="entry name" value="Calcineurin-like_PHP"/>
</dbReference>
<dbReference type="InterPro" id="IPR029052">
    <property type="entry name" value="Metallo-depent_PP-like"/>
</dbReference>
<evidence type="ECO:0000256" key="3">
    <source>
        <dbReference type="SAM" id="MobiDB-lite"/>
    </source>
</evidence>
<reference evidence="5" key="1">
    <citation type="submission" date="2023-10" db="EMBL/GenBank/DDBJ databases">
        <authorList>
            <person name="Chen Y."/>
            <person name="Shah S."/>
            <person name="Dougan E. K."/>
            <person name="Thang M."/>
            <person name="Chan C."/>
        </authorList>
    </citation>
    <scope>NUCLEOTIDE SEQUENCE [LARGE SCALE GENOMIC DNA]</scope>
</reference>
<comment type="caution">
    <text evidence="5">The sequence shown here is derived from an EMBL/GenBank/DDBJ whole genome shotgun (WGS) entry which is preliminary data.</text>
</comment>
<evidence type="ECO:0000313" key="6">
    <source>
        <dbReference type="Proteomes" id="UP001189429"/>
    </source>
</evidence>
<feature type="compositionally biased region" description="Basic and acidic residues" evidence="3">
    <location>
        <begin position="492"/>
        <end position="504"/>
    </location>
</feature>
<dbReference type="PANTHER" id="PTHR10161:SF14">
    <property type="entry name" value="TARTRATE-RESISTANT ACID PHOSPHATASE TYPE 5"/>
    <property type="match status" value="1"/>
</dbReference>
<feature type="region of interest" description="Disordered" evidence="3">
    <location>
        <begin position="1"/>
        <end position="25"/>
    </location>
</feature>
<gene>
    <name evidence="5" type="ORF">PCOR1329_LOCUS2006</name>
</gene>
<keyword evidence="2" id="KW-0378">Hydrolase</keyword>
<accession>A0ABN9PD96</accession>
<evidence type="ECO:0000256" key="1">
    <source>
        <dbReference type="ARBA" id="ARBA00022729"/>
    </source>
</evidence>
<dbReference type="Pfam" id="PF00149">
    <property type="entry name" value="Metallophos"/>
    <property type="match status" value="1"/>
</dbReference>
<evidence type="ECO:0000259" key="4">
    <source>
        <dbReference type="Pfam" id="PF00149"/>
    </source>
</evidence>